<dbReference type="Gene3D" id="3.40.50.10810">
    <property type="entry name" value="Tandem AAA-ATPase domain"/>
    <property type="match status" value="1"/>
</dbReference>
<feature type="domain" description="Chromo" evidence="13">
    <location>
        <begin position="280"/>
        <end position="343"/>
    </location>
</feature>
<keyword evidence="8" id="KW-0805">Transcription regulation</keyword>
<keyword evidence="7" id="KW-0156">Chromatin regulator</keyword>
<dbReference type="CDD" id="cd18661">
    <property type="entry name" value="CD2_tandem_CHD1-2_like"/>
    <property type="match status" value="1"/>
</dbReference>
<dbReference type="Pfam" id="PF00271">
    <property type="entry name" value="Helicase_C"/>
    <property type="match status" value="1"/>
</dbReference>
<dbReference type="InterPro" id="IPR027417">
    <property type="entry name" value="P-loop_NTPase"/>
</dbReference>
<dbReference type="PROSITE" id="PS51192">
    <property type="entry name" value="HELICASE_ATP_BIND_1"/>
    <property type="match status" value="1"/>
</dbReference>
<evidence type="ECO:0000259" key="15">
    <source>
        <dbReference type="PROSITE" id="PS51194"/>
    </source>
</evidence>
<evidence type="ECO:0000256" key="7">
    <source>
        <dbReference type="ARBA" id="ARBA00022853"/>
    </source>
</evidence>
<evidence type="ECO:0000313" key="16">
    <source>
        <dbReference type="EMBL" id="CAF3857455.1"/>
    </source>
</evidence>
<dbReference type="PROSITE" id="PS50013">
    <property type="entry name" value="CHROMO_2"/>
    <property type="match status" value="2"/>
</dbReference>
<dbReference type="GO" id="GO:0016887">
    <property type="term" value="F:ATP hydrolysis activity"/>
    <property type="evidence" value="ECO:0007669"/>
    <property type="project" value="TreeGrafter"/>
</dbReference>
<evidence type="ECO:0000256" key="6">
    <source>
        <dbReference type="ARBA" id="ARBA00022840"/>
    </source>
</evidence>
<feature type="compositionally biased region" description="Low complexity" evidence="12">
    <location>
        <begin position="22"/>
        <end position="32"/>
    </location>
</feature>
<feature type="region of interest" description="Disordered" evidence="12">
    <location>
        <begin position="1239"/>
        <end position="1455"/>
    </location>
</feature>
<keyword evidence="4" id="KW-0378">Hydrolase</keyword>
<dbReference type="PROSITE" id="PS00598">
    <property type="entry name" value="CHROMO_1"/>
    <property type="match status" value="2"/>
</dbReference>
<accession>A0A8S2KKL7</accession>
<dbReference type="InterPro" id="IPR000330">
    <property type="entry name" value="SNF2_N"/>
</dbReference>
<feature type="compositionally biased region" description="Low complexity" evidence="12">
    <location>
        <begin position="40"/>
        <end position="51"/>
    </location>
</feature>
<name>A0A8S2KKL7_9BILA</name>
<dbReference type="Pfam" id="PF23588">
    <property type="entry name" value="HTH_CHD1_Hrp3"/>
    <property type="match status" value="1"/>
</dbReference>
<evidence type="ECO:0000256" key="12">
    <source>
        <dbReference type="SAM" id="MobiDB-lite"/>
    </source>
</evidence>
<feature type="compositionally biased region" description="Low complexity" evidence="12">
    <location>
        <begin position="1409"/>
        <end position="1428"/>
    </location>
</feature>
<feature type="compositionally biased region" description="Low complexity" evidence="12">
    <location>
        <begin position="1293"/>
        <end position="1309"/>
    </location>
</feature>
<feature type="compositionally biased region" description="Pro residues" evidence="12">
    <location>
        <begin position="1431"/>
        <end position="1452"/>
    </location>
</feature>
<dbReference type="SMART" id="SM00487">
    <property type="entry name" value="DEXDc"/>
    <property type="match status" value="1"/>
</dbReference>
<dbReference type="Gene3D" id="3.40.50.300">
    <property type="entry name" value="P-loop containing nucleotide triphosphate hydrolases"/>
    <property type="match status" value="1"/>
</dbReference>
<keyword evidence="9" id="KW-0238">DNA-binding</keyword>
<dbReference type="InterPro" id="IPR049730">
    <property type="entry name" value="SNF2/RAD54-like_C"/>
</dbReference>
<evidence type="ECO:0000259" key="14">
    <source>
        <dbReference type="PROSITE" id="PS51192"/>
    </source>
</evidence>
<dbReference type="Proteomes" id="UP000681967">
    <property type="component" value="Unassembled WGS sequence"/>
</dbReference>
<dbReference type="PANTHER" id="PTHR45623">
    <property type="entry name" value="CHROMODOMAIN-HELICASE-DNA-BINDING PROTEIN 3-RELATED-RELATED"/>
    <property type="match status" value="1"/>
</dbReference>
<gene>
    <name evidence="16" type="ORF">BYL167_LOCUS6196</name>
</gene>
<dbReference type="FunFam" id="2.40.50.40:FF:000014">
    <property type="entry name" value="Chromodomain-helicase-DNA-binding protein 2 isoform 1"/>
    <property type="match status" value="1"/>
</dbReference>
<feature type="domain" description="Helicase C-terminal" evidence="15">
    <location>
        <begin position="700"/>
        <end position="856"/>
    </location>
</feature>
<dbReference type="GO" id="GO:0005524">
    <property type="term" value="F:ATP binding"/>
    <property type="evidence" value="ECO:0007669"/>
    <property type="project" value="UniProtKB-KW"/>
</dbReference>
<dbReference type="GO" id="GO:0034728">
    <property type="term" value="P:nucleosome organization"/>
    <property type="evidence" value="ECO:0007669"/>
    <property type="project" value="TreeGrafter"/>
</dbReference>
<dbReference type="Pfam" id="PF18375">
    <property type="entry name" value="CDH1_2_SANT_HL1"/>
    <property type="match status" value="1"/>
</dbReference>
<evidence type="ECO:0000256" key="5">
    <source>
        <dbReference type="ARBA" id="ARBA00022806"/>
    </source>
</evidence>
<dbReference type="PROSITE" id="PS00690">
    <property type="entry name" value="DEAH_ATP_HELICASE"/>
    <property type="match status" value="1"/>
</dbReference>
<evidence type="ECO:0008006" key="18">
    <source>
        <dbReference type="Google" id="ProtNLM"/>
    </source>
</evidence>
<evidence type="ECO:0000256" key="9">
    <source>
        <dbReference type="ARBA" id="ARBA00023125"/>
    </source>
</evidence>
<evidence type="ECO:0000256" key="10">
    <source>
        <dbReference type="ARBA" id="ARBA00023163"/>
    </source>
</evidence>
<feature type="compositionally biased region" description="Low complexity" evidence="12">
    <location>
        <begin position="340"/>
        <end position="351"/>
    </location>
</feature>
<dbReference type="InterPro" id="IPR014001">
    <property type="entry name" value="Helicase_ATP-bd"/>
</dbReference>
<organism evidence="16 17">
    <name type="scientific">Rotaria magnacalcarata</name>
    <dbReference type="NCBI Taxonomy" id="392030"/>
    <lineage>
        <taxon>Eukaryota</taxon>
        <taxon>Metazoa</taxon>
        <taxon>Spiralia</taxon>
        <taxon>Gnathifera</taxon>
        <taxon>Rotifera</taxon>
        <taxon>Eurotatoria</taxon>
        <taxon>Bdelloidea</taxon>
        <taxon>Philodinida</taxon>
        <taxon>Philodinidae</taxon>
        <taxon>Rotaria</taxon>
    </lineage>
</organism>
<comment type="caution">
    <text evidence="16">The sequence shown here is derived from an EMBL/GenBank/DDBJ whole genome shotgun (WGS) entry which is preliminary data.</text>
</comment>
<dbReference type="SMART" id="SM00298">
    <property type="entry name" value="CHROMO"/>
    <property type="match status" value="2"/>
</dbReference>
<evidence type="ECO:0000313" key="17">
    <source>
        <dbReference type="Proteomes" id="UP000681967"/>
    </source>
</evidence>
<feature type="compositionally biased region" description="Low complexity" evidence="12">
    <location>
        <begin position="1385"/>
        <end position="1398"/>
    </location>
</feature>
<dbReference type="InterPro" id="IPR038718">
    <property type="entry name" value="SNF2-like_sf"/>
</dbReference>
<dbReference type="Gene3D" id="6.10.140.1440">
    <property type="match status" value="1"/>
</dbReference>
<feature type="compositionally biased region" description="Basic and acidic residues" evidence="12">
    <location>
        <begin position="1358"/>
        <end position="1367"/>
    </location>
</feature>
<dbReference type="InterPro" id="IPR016197">
    <property type="entry name" value="Chromo-like_dom_sf"/>
</dbReference>
<keyword evidence="6" id="KW-0067">ATP-binding</keyword>
<dbReference type="CDD" id="cd18793">
    <property type="entry name" value="SF2_C_SNF"/>
    <property type="match status" value="1"/>
</dbReference>
<evidence type="ECO:0000259" key="13">
    <source>
        <dbReference type="PROSITE" id="PS50013"/>
    </source>
</evidence>
<dbReference type="GO" id="GO:0003677">
    <property type="term" value="F:DNA binding"/>
    <property type="evidence" value="ECO:0007669"/>
    <property type="project" value="UniProtKB-KW"/>
</dbReference>
<feature type="compositionally biased region" description="Low complexity" evidence="12">
    <location>
        <begin position="1"/>
        <end position="15"/>
    </location>
</feature>
<dbReference type="Pfam" id="PF00385">
    <property type="entry name" value="Chromo"/>
    <property type="match status" value="2"/>
</dbReference>
<dbReference type="InterPro" id="IPR000953">
    <property type="entry name" value="Chromo/chromo_shadow_dom"/>
</dbReference>
<comment type="subcellular location">
    <subcellularLocation>
        <location evidence="1">Nucleus</location>
    </subcellularLocation>
</comment>
<dbReference type="GO" id="GO:0042393">
    <property type="term" value="F:histone binding"/>
    <property type="evidence" value="ECO:0007669"/>
    <property type="project" value="TreeGrafter"/>
</dbReference>
<feature type="domain" description="Chromo" evidence="13">
    <location>
        <begin position="159"/>
        <end position="254"/>
    </location>
</feature>
<dbReference type="InterPro" id="IPR056302">
    <property type="entry name" value="CHD1-2/Hrp3_HTH"/>
</dbReference>
<protein>
    <recommendedName>
        <fullName evidence="18">DNA helicase</fullName>
    </recommendedName>
</protein>
<feature type="compositionally biased region" description="Basic and acidic residues" evidence="12">
    <location>
        <begin position="1255"/>
        <end position="1267"/>
    </location>
</feature>
<evidence type="ECO:0000256" key="1">
    <source>
        <dbReference type="ARBA" id="ARBA00004123"/>
    </source>
</evidence>
<feature type="region of interest" description="Disordered" evidence="12">
    <location>
        <begin position="1"/>
        <end position="150"/>
    </location>
</feature>
<keyword evidence="3" id="KW-0547">Nucleotide-binding</keyword>
<evidence type="ECO:0000256" key="11">
    <source>
        <dbReference type="ARBA" id="ARBA00023242"/>
    </source>
</evidence>
<evidence type="ECO:0000256" key="8">
    <source>
        <dbReference type="ARBA" id="ARBA00023015"/>
    </source>
</evidence>
<keyword evidence="10" id="KW-0804">Transcription</keyword>
<feature type="domain" description="Helicase ATP-binding" evidence="14">
    <location>
        <begin position="398"/>
        <end position="569"/>
    </location>
</feature>
<dbReference type="GO" id="GO:0140658">
    <property type="term" value="F:ATP-dependent chromatin remodeler activity"/>
    <property type="evidence" value="ECO:0007669"/>
    <property type="project" value="TreeGrafter"/>
</dbReference>
<dbReference type="PROSITE" id="PS51194">
    <property type="entry name" value="HELICASE_CTER"/>
    <property type="match status" value="1"/>
</dbReference>
<proteinExistence type="predicted"/>
<dbReference type="Gene3D" id="2.40.50.40">
    <property type="match status" value="2"/>
</dbReference>
<keyword evidence="11" id="KW-0539">Nucleus</keyword>
<dbReference type="SMART" id="SM00490">
    <property type="entry name" value="HELICc"/>
    <property type="match status" value="1"/>
</dbReference>
<dbReference type="SUPFAM" id="SSF52540">
    <property type="entry name" value="P-loop containing nucleoside triphosphate hydrolases"/>
    <property type="match status" value="2"/>
</dbReference>
<dbReference type="InterPro" id="IPR040793">
    <property type="entry name" value="CDH1_2_SANT_HL1"/>
</dbReference>
<dbReference type="GO" id="GO:0000785">
    <property type="term" value="C:chromatin"/>
    <property type="evidence" value="ECO:0007669"/>
    <property type="project" value="TreeGrafter"/>
</dbReference>
<feature type="compositionally biased region" description="Low complexity" evidence="12">
    <location>
        <begin position="91"/>
        <end position="103"/>
    </location>
</feature>
<dbReference type="GO" id="GO:0005634">
    <property type="term" value="C:nucleus"/>
    <property type="evidence" value="ECO:0007669"/>
    <property type="project" value="UniProtKB-SubCell"/>
</dbReference>
<dbReference type="PANTHER" id="PTHR45623:SF14">
    <property type="entry name" value="CHROMODOMAIN-HELICASE-DNA-BINDING PROTEIN 1"/>
    <property type="match status" value="1"/>
</dbReference>
<keyword evidence="2" id="KW-0677">Repeat</keyword>
<dbReference type="InterPro" id="IPR001650">
    <property type="entry name" value="Helicase_C-like"/>
</dbReference>
<evidence type="ECO:0000256" key="2">
    <source>
        <dbReference type="ARBA" id="ARBA00022737"/>
    </source>
</evidence>
<feature type="compositionally biased region" description="Polar residues" evidence="12">
    <location>
        <begin position="112"/>
        <end position="131"/>
    </location>
</feature>
<evidence type="ECO:0000256" key="4">
    <source>
        <dbReference type="ARBA" id="ARBA00022801"/>
    </source>
</evidence>
<feature type="region of interest" description="Disordered" evidence="12">
    <location>
        <begin position="339"/>
        <end position="359"/>
    </location>
</feature>
<feature type="non-terminal residue" evidence="16">
    <location>
        <position position="1"/>
    </location>
</feature>
<dbReference type="Gene3D" id="1.10.10.60">
    <property type="entry name" value="Homeodomain-like"/>
    <property type="match status" value="1"/>
</dbReference>
<evidence type="ECO:0000256" key="3">
    <source>
        <dbReference type="ARBA" id="ARBA00022741"/>
    </source>
</evidence>
<sequence length="1510" mass="173905">TKRSKSATNNASSTSNRKRQRTSSSTSFASATKKARRQQSSGSGVSSSTSTNKQKIRRTAASNPINYHEESDDDVNDPARRKMKKQQRHLSSNSDSDGDQNSNNDDESNSNEYQQSSKSNLVTDLESNTAKRQTKVRTSDNLSSSGEGVTLVADEPSSEIIEKVLKVRFGRKDATGPSTTIYNIDELGDPNANYNGDDETQSDGEQQFLIKWKNWSHLHNTWESRSSLQQAHVKSSRILENFLKQHEQTRSWRRENLNMDEIELFECQQELNDTALSGYQQVERVIAHEKNRELENSYDYLCKWDGLQYSECTWEDGNLIGKRFQSQIDEYHERLKQQNEDLQLQQQQQQQSSASGRKKSNIIRPRFSPITVQPLYLAPNETEFKLRDYQLEGLNWLAHSWCKQNSVILADEMGLGKTIQTISFLSYIYEEHNFHGPFIIVVPLSTIQGWQQEFQRWAPHMNTIVYIGDMVSREKIRHFEMFASGNKKQFKFHALLTTYDFLLKDSKYLSSINWSVILVDEAHRLKNDDSMLYRTLIQFESQHRILITGTPLQNSLKELWSLLHFIMPNYFDDWNNFDAKYSSLLTTHDTSLVKRSSELHKELEPFLLRRVKRDVEKSLPAKVEQILRVEMTRLQKQYYKWILTRNYRALTNERGGNLPSFINIMMELKKCANHAFFVKRDEENNTTLDEIIKGSGKLLLLDKLLLKLRASNHRVLIFSQMVKMLNILAEYCKLRRFPFQRLDGSMKGEIRRQALNSFNRDGSEDFIFLLSTRAGGLGINLATADTVIIYDSDWNPQNDLQAQARAHRIGQTKQVNIYRLVAKQSVEETIIERAKQKMVLDHLVIQRMDTTGRNAFQNLNNTSATTTTNDSRPLTKEELNTIIKFGAEDLFKETPVHEEGTIEEESQKIDIDEILRRAETRHDDDSSMRNSSEDLLSQFKIANIQTMEDDVIEPTAIVNRTKSWKDIIPESERQKFDDECLAELTAALPPRSRKRVELFNSKSDLDNNNNTNRRSHMDIVLNEFTTNEIRKFIKSFKKFSDPLHRLDLITMDAELEDKSRQDIEELTNYIHSECLMTVEQCKNDTSPNNHTQSSSSPKDDSTNHRDKIPTIRIHNVTINATQLINSMRDLEPLKKLFQSHNEQRKSYSFPSSIKIKPVHWSCSWSLEDDKALLRGIYEYGYSNWEQIKMEPELGLSSKILLDDKQLKPQANHLQTRADYLLRLLKQYYDNPLNKKKDIAKKKIPVSQVPTKKSKNTTEEHINGPDSKKIKRRVNGPTTSNSEKQPKSKEIIDNSSVNNTIGSTNTGTTSDYDSHHHHSQQQAPQHHHQFDHNRHHPSGNNNRRSYHDSTGDSSSDYRGGYHRERDSTSSRGPRRYDSMPTRYDQSSYNNRSSFPSNFSQPPPPFDESRSSAASNRTGGGNNNRNNRASQNTPPPPPPPPPSLLPPPPPPPLSGPELFQSIYLQYYDMYMQQATGLSSSQSSTANSISPNSYADMAAAYAHQQMQPRTSES</sequence>
<dbReference type="CDD" id="cd18666">
    <property type="entry name" value="CD1_tandem_CHD1-2_like"/>
    <property type="match status" value="1"/>
</dbReference>
<dbReference type="InterPro" id="IPR002464">
    <property type="entry name" value="DNA/RNA_helicase_DEAH_CS"/>
</dbReference>
<reference evidence="16" key="1">
    <citation type="submission" date="2021-02" db="EMBL/GenBank/DDBJ databases">
        <authorList>
            <person name="Nowell W R."/>
        </authorList>
    </citation>
    <scope>NUCLEOTIDE SEQUENCE</scope>
</reference>
<feature type="region of interest" description="Disordered" evidence="12">
    <location>
        <begin position="1082"/>
        <end position="1105"/>
    </location>
</feature>
<dbReference type="GO" id="GO:0003682">
    <property type="term" value="F:chromatin binding"/>
    <property type="evidence" value="ECO:0007669"/>
    <property type="project" value="TreeGrafter"/>
</dbReference>
<dbReference type="EMBL" id="CAJOBH010001487">
    <property type="protein sequence ID" value="CAF3857455.1"/>
    <property type="molecule type" value="Genomic_DNA"/>
</dbReference>
<dbReference type="GO" id="GO:0004386">
    <property type="term" value="F:helicase activity"/>
    <property type="evidence" value="ECO:0007669"/>
    <property type="project" value="UniProtKB-KW"/>
</dbReference>
<feature type="compositionally biased region" description="Polar residues" evidence="12">
    <location>
        <begin position="1083"/>
        <end position="1096"/>
    </location>
</feature>
<dbReference type="InterPro" id="IPR023779">
    <property type="entry name" value="Chromodomain_CS"/>
</dbReference>
<dbReference type="SUPFAM" id="SSF54160">
    <property type="entry name" value="Chromo domain-like"/>
    <property type="match status" value="2"/>
</dbReference>
<dbReference type="Pfam" id="PF00176">
    <property type="entry name" value="SNF2-rel_dom"/>
    <property type="match status" value="1"/>
</dbReference>
<dbReference type="FunFam" id="3.40.50.10810:FF:000005">
    <property type="entry name" value="Photoperiod-independent early flowering 1"/>
    <property type="match status" value="1"/>
</dbReference>
<dbReference type="InterPro" id="IPR023780">
    <property type="entry name" value="Chromo_domain"/>
</dbReference>
<keyword evidence="5" id="KW-0347">Helicase</keyword>
<feature type="compositionally biased region" description="Basic residues" evidence="12">
    <location>
        <begin position="1314"/>
        <end position="1336"/>
    </location>
</feature>